<dbReference type="InterPro" id="IPR043502">
    <property type="entry name" value="DNA/RNA_pol_sf"/>
</dbReference>
<dbReference type="Gene3D" id="3.40.50.1010">
    <property type="entry name" value="5'-nuclease"/>
    <property type="match status" value="1"/>
</dbReference>
<dbReference type="FunFam" id="1.10.150.20:FF:000002">
    <property type="entry name" value="DNA polymerase I"/>
    <property type="match status" value="1"/>
</dbReference>
<dbReference type="FunFam" id="1.20.1060.10:FF:000001">
    <property type="entry name" value="DNA polymerase I"/>
    <property type="match status" value="1"/>
</dbReference>
<dbReference type="Gene3D" id="1.20.1060.10">
    <property type="entry name" value="Taq DNA Polymerase, Chain T, domain 4"/>
    <property type="match status" value="1"/>
</dbReference>
<dbReference type="InterPro" id="IPR008918">
    <property type="entry name" value="HhH2"/>
</dbReference>
<dbReference type="InterPro" id="IPR036397">
    <property type="entry name" value="RNaseH_sf"/>
</dbReference>
<accession>A0A212KK28</accession>
<dbReference type="PANTHER" id="PTHR10133">
    <property type="entry name" value="DNA POLYMERASE I"/>
    <property type="match status" value="1"/>
</dbReference>
<comment type="function">
    <text evidence="17">In addition to polymerase activity, this DNA polymerase exhibits 3'-5' and 5'-3' exonuclease activity.</text>
</comment>
<comment type="catalytic activity">
    <reaction evidence="15 17">
        <text>DNA(n) + a 2'-deoxyribonucleoside 5'-triphosphate = DNA(n+1) + diphosphate</text>
        <dbReference type="Rhea" id="RHEA:22508"/>
        <dbReference type="Rhea" id="RHEA-COMP:17339"/>
        <dbReference type="Rhea" id="RHEA-COMP:17340"/>
        <dbReference type="ChEBI" id="CHEBI:33019"/>
        <dbReference type="ChEBI" id="CHEBI:61560"/>
        <dbReference type="ChEBI" id="CHEBI:173112"/>
        <dbReference type="EC" id="2.7.7.7"/>
    </reaction>
</comment>
<dbReference type="CDD" id="cd09898">
    <property type="entry name" value="H3TH_53EXO"/>
    <property type="match status" value="1"/>
</dbReference>
<dbReference type="InterPro" id="IPR029060">
    <property type="entry name" value="PIN-like_dom_sf"/>
</dbReference>
<dbReference type="SMART" id="SM00475">
    <property type="entry name" value="53EXOc"/>
    <property type="match status" value="1"/>
</dbReference>
<dbReference type="CDD" id="cd08637">
    <property type="entry name" value="DNA_pol_A_pol_I_C"/>
    <property type="match status" value="1"/>
</dbReference>
<dbReference type="InterPro" id="IPR002298">
    <property type="entry name" value="DNA_polymerase_A"/>
</dbReference>
<dbReference type="EMBL" id="FLUO01000002">
    <property type="protein sequence ID" value="SBW12044.1"/>
    <property type="molecule type" value="Genomic_DNA"/>
</dbReference>
<dbReference type="Pfam" id="PF01367">
    <property type="entry name" value="5_3_exonuc"/>
    <property type="match status" value="1"/>
</dbReference>
<feature type="domain" description="5'-3' exonuclease" evidence="19">
    <location>
        <begin position="2"/>
        <end position="258"/>
    </location>
</feature>
<keyword evidence="9 17" id="KW-0227">DNA damage</keyword>
<dbReference type="EC" id="2.7.7.7" evidence="3 16"/>
<keyword evidence="7 17" id="KW-0235">DNA replication</keyword>
<dbReference type="CDD" id="cd09859">
    <property type="entry name" value="PIN_53EXO"/>
    <property type="match status" value="1"/>
</dbReference>
<dbReference type="InterPro" id="IPR012337">
    <property type="entry name" value="RNaseH-like_sf"/>
</dbReference>
<keyword evidence="8" id="KW-0540">Nuclease</keyword>
<dbReference type="GO" id="GO:0006261">
    <property type="term" value="P:DNA-templated DNA replication"/>
    <property type="evidence" value="ECO:0007669"/>
    <property type="project" value="UniProtKB-UniRule"/>
</dbReference>
<dbReference type="Gene3D" id="3.30.70.370">
    <property type="match status" value="1"/>
</dbReference>
<dbReference type="SMART" id="SM00482">
    <property type="entry name" value="POLAc"/>
    <property type="match status" value="1"/>
</dbReference>
<keyword evidence="10 17" id="KW-0378">Hydrolase</keyword>
<dbReference type="InterPro" id="IPR020045">
    <property type="entry name" value="DNA_polI_H3TH"/>
</dbReference>
<evidence type="ECO:0000313" key="21">
    <source>
        <dbReference type="EMBL" id="SBW12044.1"/>
    </source>
</evidence>
<organism evidence="21">
    <name type="scientific">uncultured Alphaproteobacteria bacterium</name>
    <dbReference type="NCBI Taxonomy" id="91750"/>
    <lineage>
        <taxon>Bacteria</taxon>
        <taxon>Pseudomonadati</taxon>
        <taxon>Pseudomonadota</taxon>
        <taxon>Alphaproteobacteria</taxon>
        <taxon>environmental samples</taxon>
    </lineage>
</organism>
<dbReference type="NCBIfam" id="TIGR00593">
    <property type="entry name" value="pola"/>
    <property type="match status" value="1"/>
</dbReference>
<dbReference type="SMART" id="SM00279">
    <property type="entry name" value="HhH2"/>
    <property type="match status" value="1"/>
</dbReference>
<evidence type="ECO:0000256" key="2">
    <source>
        <dbReference type="ARBA" id="ARBA00011541"/>
    </source>
</evidence>
<protein>
    <recommendedName>
        <fullName evidence="4 16">DNA polymerase I</fullName>
        <ecNumber evidence="3 16">2.7.7.7</ecNumber>
    </recommendedName>
</protein>
<dbReference type="InterPro" id="IPR020046">
    <property type="entry name" value="5-3_exonucl_a-hlix_arch_N"/>
</dbReference>
<dbReference type="PRINTS" id="PR00868">
    <property type="entry name" value="DNAPOLI"/>
</dbReference>
<evidence type="ECO:0000256" key="9">
    <source>
        <dbReference type="ARBA" id="ARBA00022763"/>
    </source>
</evidence>
<feature type="domain" description="DNA-directed DNA polymerase family A palm" evidence="20">
    <location>
        <begin position="673"/>
        <end position="879"/>
    </location>
</feature>
<keyword evidence="14 17" id="KW-0234">DNA repair</keyword>
<evidence type="ECO:0000256" key="10">
    <source>
        <dbReference type="ARBA" id="ARBA00022801"/>
    </source>
</evidence>
<dbReference type="SUPFAM" id="SSF88723">
    <property type="entry name" value="PIN domain-like"/>
    <property type="match status" value="1"/>
</dbReference>
<dbReference type="Pfam" id="PF02739">
    <property type="entry name" value="5_3_exonuc_N"/>
    <property type="match status" value="1"/>
</dbReference>
<evidence type="ECO:0000256" key="1">
    <source>
        <dbReference type="ARBA" id="ARBA00007705"/>
    </source>
</evidence>
<keyword evidence="5 17" id="KW-0808">Transferase</keyword>
<evidence type="ECO:0000259" key="18">
    <source>
        <dbReference type="SMART" id="SM00474"/>
    </source>
</evidence>
<dbReference type="InterPro" id="IPR001098">
    <property type="entry name" value="DNA-dir_DNA_pol_A_palm_dom"/>
</dbReference>
<dbReference type="PANTHER" id="PTHR10133:SF27">
    <property type="entry name" value="DNA POLYMERASE NU"/>
    <property type="match status" value="1"/>
</dbReference>
<name>A0A212KK28_9PROT</name>
<comment type="subunit">
    <text evidence="2">Single-chain monomer with multiple functions.</text>
</comment>
<dbReference type="GO" id="GO:0008409">
    <property type="term" value="F:5'-3' exonuclease activity"/>
    <property type="evidence" value="ECO:0007669"/>
    <property type="project" value="UniProtKB-UniRule"/>
</dbReference>
<gene>
    <name evidence="17 21" type="primary">polA</name>
    <name evidence="21" type="ORF">KL86APRO_20415</name>
</gene>
<evidence type="ECO:0000256" key="13">
    <source>
        <dbReference type="ARBA" id="ARBA00023125"/>
    </source>
</evidence>
<evidence type="ECO:0000256" key="3">
    <source>
        <dbReference type="ARBA" id="ARBA00012417"/>
    </source>
</evidence>
<dbReference type="Gene3D" id="3.30.420.10">
    <property type="entry name" value="Ribonuclease H-like superfamily/Ribonuclease H"/>
    <property type="match status" value="1"/>
</dbReference>
<keyword evidence="6 17" id="KW-0548">Nucleotidyltransferase</keyword>
<evidence type="ECO:0000256" key="16">
    <source>
        <dbReference type="NCBIfam" id="TIGR00593"/>
    </source>
</evidence>
<dbReference type="GO" id="GO:0003887">
    <property type="term" value="F:DNA-directed DNA polymerase activity"/>
    <property type="evidence" value="ECO:0007669"/>
    <property type="project" value="UniProtKB-UniRule"/>
</dbReference>
<evidence type="ECO:0000256" key="12">
    <source>
        <dbReference type="ARBA" id="ARBA00022932"/>
    </source>
</evidence>
<dbReference type="FunFam" id="1.10.150.20:FF:000003">
    <property type="entry name" value="DNA polymerase I"/>
    <property type="match status" value="1"/>
</dbReference>
<dbReference type="InterPro" id="IPR019760">
    <property type="entry name" value="DNA-dir_DNA_pol_A_CS"/>
</dbReference>
<dbReference type="Gene3D" id="1.10.150.20">
    <property type="entry name" value="5' to 3' exonuclease, C-terminal subdomain"/>
    <property type="match status" value="2"/>
</dbReference>
<dbReference type="InterPro" id="IPR002562">
    <property type="entry name" value="3'-5'_exonuclease_dom"/>
</dbReference>
<keyword evidence="11 17" id="KW-0269">Exonuclease</keyword>
<evidence type="ECO:0000256" key="4">
    <source>
        <dbReference type="ARBA" id="ARBA00020311"/>
    </source>
</evidence>
<evidence type="ECO:0000259" key="20">
    <source>
        <dbReference type="SMART" id="SM00482"/>
    </source>
</evidence>
<dbReference type="NCBIfam" id="NF004397">
    <property type="entry name" value="PRK05755.1"/>
    <property type="match status" value="1"/>
</dbReference>
<evidence type="ECO:0000256" key="5">
    <source>
        <dbReference type="ARBA" id="ARBA00022679"/>
    </source>
</evidence>
<dbReference type="Pfam" id="PF00476">
    <property type="entry name" value="DNA_pol_A"/>
    <property type="match status" value="1"/>
</dbReference>
<evidence type="ECO:0000256" key="14">
    <source>
        <dbReference type="ARBA" id="ARBA00023204"/>
    </source>
</evidence>
<dbReference type="GO" id="GO:0003677">
    <property type="term" value="F:DNA binding"/>
    <property type="evidence" value="ECO:0007669"/>
    <property type="project" value="UniProtKB-UniRule"/>
</dbReference>
<keyword evidence="13 17" id="KW-0238">DNA-binding</keyword>
<evidence type="ECO:0000259" key="19">
    <source>
        <dbReference type="SMART" id="SM00475"/>
    </source>
</evidence>
<dbReference type="Pfam" id="PF01612">
    <property type="entry name" value="DNA_pol_A_exo1"/>
    <property type="match status" value="1"/>
</dbReference>
<dbReference type="SUPFAM" id="SSF47807">
    <property type="entry name" value="5' to 3' exonuclease, C-terminal subdomain"/>
    <property type="match status" value="1"/>
</dbReference>
<dbReference type="GO" id="GO:0008408">
    <property type="term" value="F:3'-5' exonuclease activity"/>
    <property type="evidence" value="ECO:0007669"/>
    <property type="project" value="UniProtKB-UniRule"/>
</dbReference>
<dbReference type="GO" id="GO:0006302">
    <property type="term" value="P:double-strand break repair"/>
    <property type="evidence" value="ECO:0007669"/>
    <property type="project" value="TreeGrafter"/>
</dbReference>
<dbReference type="AlphaFoldDB" id="A0A212KK28"/>
<reference evidence="21" key="1">
    <citation type="submission" date="2016-04" db="EMBL/GenBank/DDBJ databases">
        <authorList>
            <person name="Evans L.H."/>
            <person name="Alamgir A."/>
            <person name="Owens N."/>
            <person name="Weber N.D."/>
            <person name="Virtaneva K."/>
            <person name="Barbian K."/>
            <person name="Babar A."/>
            <person name="Rosenke K."/>
        </authorList>
    </citation>
    <scope>NUCLEOTIDE SEQUENCE</scope>
    <source>
        <strain evidence="21">86</strain>
    </source>
</reference>
<evidence type="ECO:0000256" key="8">
    <source>
        <dbReference type="ARBA" id="ARBA00022722"/>
    </source>
</evidence>
<dbReference type="InterPro" id="IPR036279">
    <property type="entry name" value="5-3_exonuclease_C_sf"/>
</dbReference>
<evidence type="ECO:0000256" key="11">
    <source>
        <dbReference type="ARBA" id="ARBA00022839"/>
    </source>
</evidence>
<evidence type="ECO:0000256" key="7">
    <source>
        <dbReference type="ARBA" id="ARBA00022705"/>
    </source>
</evidence>
<comment type="similarity">
    <text evidence="1 17">Belongs to the DNA polymerase type-A family.</text>
</comment>
<dbReference type="InterPro" id="IPR018320">
    <property type="entry name" value="DNA_polymerase_1"/>
</dbReference>
<feature type="domain" description="3'-5' exonuclease" evidence="18">
    <location>
        <begin position="307"/>
        <end position="504"/>
    </location>
</feature>
<dbReference type="SMART" id="SM00474">
    <property type="entry name" value="35EXOc"/>
    <property type="match status" value="1"/>
</dbReference>
<dbReference type="SUPFAM" id="SSF56672">
    <property type="entry name" value="DNA/RNA polymerases"/>
    <property type="match status" value="1"/>
</dbReference>
<evidence type="ECO:0000256" key="15">
    <source>
        <dbReference type="ARBA" id="ARBA00049244"/>
    </source>
</evidence>
<evidence type="ECO:0000256" key="6">
    <source>
        <dbReference type="ARBA" id="ARBA00022695"/>
    </source>
</evidence>
<evidence type="ECO:0000256" key="17">
    <source>
        <dbReference type="RuleBase" id="RU004460"/>
    </source>
</evidence>
<dbReference type="InterPro" id="IPR002421">
    <property type="entry name" value="5-3_exonuclease"/>
</dbReference>
<keyword evidence="12 17" id="KW-0239">DNA-directed DNA polymerase</keyword>
<dbReference type="CDD" id="cd06139">
    <property type="entry name" value="DNA_polA_I_Ecoli_like_exo"/>
    <property type="match status" value="1"/>
</dbReference>
<proteinExistence type="inferred from homology"/>
<dbReference type="FunFam" id="3.40.50.1010:FF:000001">
    <property type="entry name" value="DNA polymerase I"/>
    <property type="match status" value="1"/>
</dbReference>
<dbReference type="SUPFAM" id="SSF53098">
    <property type="entry name" value="Ribonuclease H-like"/>
    <property type="match status" value="1"/>
</dbReference>
<sequence>MSRVLHLVDGSGYIFRAYHALPPMTRPDGTPVNAIYGFTAMLLKLISDLKADHLAVIFDSKRETFRNAIYPAYKAQRPPPPEDLVPQFPLIREAVVACQVACLEKEGFEADDLIATLATRAAADGWDVVVVSADKDLMQLVRPGVQLFDPMKNKPIDADAVREKFGVVPEKVIDVQALAGDSSDNVPGVPGIGVKTAAQLIETYGDLETLLGRAAEITQPKRRQSLIDFAEQARISKRLVTLACDVPLDVGPDDLKVPEFDLEKLRAFLDSYGFKSLLARLPGLRRGDAPAAAEAEPVAEGFDPSAYGLLTDAAALERFLARAADVGRLVVSVESENRRLVGLGLAIAPGEAVYLPLRHGLLADAAPAGTLDFGVTPADAPAQVPLTKAVELLRPVLADPGVLVVGHDVKAAMHALAAEGLTVAVADDTMVLSYALDGAAHGHGIDELALRHFGHRVVSREELCGKGRSRVGWDTLAPEAVRICAAETADVVGRLHAALKRRLLEERRVGVYERFDRPLVKILHAMEAEGVAIDSAALAAMSRDFGGRMAALEAECHRLAGGEFNLGSPKQLGEILFERLSLPGGRKSGKTGAWGTDAEVLEELALVHELPARILDWRQLQKLKSTYADALVGQISPVDGRVHTTFALTVTATGRLSSIDPNLQNIPIRTEEGRRIREAFVAAPGNVLVSADYSQIELRLMAHVGEVAALKAAFASGEDIHAATASQVFGVPIAGMDPMLRRRAKAINFGIIYGISAFGLARQLGIANAEAKGYIAAYFEKYPEIRQYMESTKEFARAHGFVRTPFGRVCATPGIAAKIPAQRGFAERAAINAPIQGGAADIMKRAMIRVDAALADANLRAKAVLQVHDELVFEVAADEAEALIALIRPEMEAAAALSVPLVVDARQGRTWAAAH</sequence>
<dbReference type="PROSITE" id="PS00447">
    <property type="entry name" value="DNA_POLYMERASE_A"/>
    <property type="match status" value="1"/>
</dbReference>